<dbReference type="Proteomes" id="UP000030023">
    <property type="component" value="Unassembled WGS sequence"/>
</dbReference>
<dbReference type="EMBL" id="AXCV01000453">
    <property type="protein sequence ID" value="KGO25673.1"/>
    <property type="molecule type" value="Genomic_DNA"/>
</dbReference>
<accession>A0ABR4XPV9</accession>
<comment type="caution">
    <text evidence="2">The sequence shown here is derived from an EMBL/GenBank/DDBJ whole genome shotgun (WGS) entry which is preliminary data.</text>
</comment>
<sequence>MIDLKQWAIRYARKGLYVLPMHDKQPMISFADQPAMRPGEVADFWDRYPAANIALRTVQFFVVDIDKHPEANGFESLKKYPHPEYFPDTLTQQTATGGIQLFYMKPKNVEVEQNIGWLKGVDIKAHVNNYVLVAPSVRNEHAYKWIRKMPMVQAPDYLLRAIKPERSNNILSRVSNASG</sequence>
<dbReference type="CDD" id="cd04859">
    <property type="entry name" value="Prim_Pol"/>
    <property type="match status" value="1"/>
</dbReference>
<dbReference type="SUPFAM" id="SSF56747">
    <property type="entry name" value="Prim-pol domain"/>
    <property type="match status" value="1"/>
</dbReference>
<evidence type="ECO:0000313" key="2">
    <source>
        <dbReference type="EMBL" id="KGO25673.1"/>
    </source>
</evidence>
<keyword evidence="3" id="KW-1185">Reference proteome</keyword>
<feature type="non-terminal residue" evidence="2">
    <location>
        <position position="179"/>
    </location>
</feature>
<evidence type="ECO:0000313" key="3">
    <source>
        <dbReference type="Proteomes" id="UP000030023"/>
    </source>
</evidence>
<dbReference type="InterPro" id="IPR015330">
    <property type="entry name" value="DNA_primase/pol_bifunc_N"/>
</dbReference>
<feature type="domain" description="DNA primase/polymerase bifunctional N-terminal" evidence="1">
    <location>
        <begin position="8"/>
        <end position="158"/>
    </location>
</feature>
<proteinExistence type="predicted"/>
<dbReference type="Pfam" id="PF09250">
    <property type="entry name" value="Prim-Pol"/>
    <property type="match status" value="1"/>
</dbReference>
<evidence type="ECO:0000259" key="1">
    <source>
        <dbReference type="SMART" id="SM00943"/>
    </source>
</evidence>
<name>A0ABR4XPV9_9LACO</name>
<dbReference type="SMART" id="SM00943">
    <property type="entry name" value="Prim-Pol"/>
    <property type="match status" value="1"/>
</dbReference>
<organism evidence="2 3">
    <name type="scientific">Oenococcus alcoholitolerans</name>
    <dbReference type="NCBI Taxonomy" id="931074"/>
    <lineage>
        <taxon>Bacteria</taxon>
        <taxon>Bacillati</taxon>
        <taxon>Bacillota</taxon>
        <taxon>Bacilli</taxon>
        <taxon>Lactobacillales</taxon>
        <taxon>Lactobacillaceae</taxon>
        <taxon>Oenococcus</taxon>
    </lineage>
</organism>
<protein>
    <recommendedName>
        <fullName evidence="1">DNA primase/polymerase bifunctional N-terminal domain-containing protein</fullName>
    </recommendedName>
</protein>
<reference evidence="2 3" key="1">
    <citation type="journal article" date="2014" name="Antonie Van Leeuwenhoek">
        <title>Oenococcus alcoholitolerans sp. nov., a lactic acid bacteria isolated from cachaca and ethanol fermentation processes.</title>
        <authorList>
            <person name="Badotti F."/>
            <person name="Moreira A.P."/>
            <person name="Tonon L.A."/>
            <person name="de Lucena B.T."/>
            <person name="Gomes Fde C."/>
            <person name="Kruger R."/>
            <person name="Thompson C.C."/>
            <person name="de Morais M.A.Jr."/>
            <person name="Rosa C.A."/>
            <person name="Thompson F.L."/>
        </authorList>
    </citation>
    <scope>NUCLEOTIDE SEQUENCE [LARGE SCALE GENOMIC DNA]</scope>
    <source>
        <strain evidence="2 3">UFRJ-M7.2.18</strain>
    </source>
</reference>
<gene>
    <name evidence="2" type="ORF">Q757_08230</name>
</gene>